<organism evidence="1">
    <name type="scientific">marine metagenome</name>
    <dbReference type="NCBI Taxonomy" id="408172"/>
    <lineage>
        <taxon>unclassified sequences</taxon>
        <taxon>metagenomes</taxon>
        <taxon>ecological metagenomes</taxon>
    </lineage>
</organism>
<evidence type="ECO:0000313" key="1">
    <source>
        <dbReference type="EMBL" id="SVD27609.1"/>
    </source>
</evidence>
<reference evidence="1" key="1">
    <citation type="submission" date="2018-05" db="EMBL/GenBank/DDBJ databases">
        <authorList>
            <person name="Lanie J.A."/>
            <person name="Ng W.-L."/>
            <person name="Kazmierczak K.M."/>
            <person name="Andrzejewski T.M."/>
            <person name="Davidsen T.M."/>
            <person name="Wayne K.J."/>
            <person name="Tettelin H."/>
            <person name="Glass J.I."/>
            <person name="Rusch D."/>
            <person name="Podicherti R."/>
            <person name="Tsui H.-C.T."/>
            <person name="Winkler M.E."/>
        </authorList>
    </citation>
    <scope>NUCLEOTIDE SEQUENCE</scope>
</reference>
<name>A0A382TZY0_9ZZZZ</name>
<feature type="non-terminal residue" evidence="1">
    <location>
        <position position="153"/>
    </location>
</feature>
<gene>
    <name evidence="1" type="ORF">METZ01_LOCUS380463</name>
</gene>
<dbReference type="EMBL" id="UINC01140453">
    <property type="protein sequence ID" value="SVD27609.1"/>
    <property type="molecule type" value="Genomic_DNA"/>
</dbReference>
<sequence length="153" mass="17579">MYPDIPELKLPELKSIEEELAKDSICQGMEKYHGYTDLVREHKTKQLNKAFALPQGFSEKADDLLVRFRKMSCIEEVNLFLFPEKGPDPREVYDDAISRYQIGGDLAVYDKASEVWSIGLPATVFEQRNQNEALFLMGRAVWRELNAGVPYDC</sequence>
<proteinExistence type="predicted"/>
<accession>A0A382TZY0</accession>
<protein>
    <submittedName>
        <fullName evidence="1">Uncharacterized protein</fullName>
    </submittedName>
</protein>
<dbReference type="AlphaFoldDB" id="A0A382TZY0"/>